<gene>
    <name evidence="4" type="ORF">GCM10023196_007490</name>
</gene>
<dbReference type="PROSITE" id="PS01124">
    <property type="entry name" value="HTH_ARAC_FAMILY_2"/>
    <property type="match status" value="1"/>
</dbReference>
<dbReference type="InterPro" id="IPR018060">
    <property type="entry name" value="HTH_AraC"/>
</dbReference>
<keyword evidence="5" id="KW-1185">Reference proteome</keyword>
<proteinExistence type="predicted"/>
<feature type="domain" description="HTH araC/xylS-type" evidence="3">
    <location>
        <begin position="208"/>
        <end position="306"/>
    </location>
</feature>
<dbReference type="CDD" id="cd03137">
    <property type="entry name" value="GATase1_AraC_1"/>
    <property type="match status" value="1"/>
</dbReference>
<dbReference type="Proteomes" id="UP001501442">
    <property type="component" value="Unassembled WGS sequence"/>
</dbReference>
<dbReference type="InterPro" id="IPR009057">
    <property type="entry name" value="Homeodomain-like_sf"/>
</dbReference>
<sequence>MRIAFLVHPRFQSLDLTGPLEVFSLAGDAYATEVVSVDGAPVAASSGLSIVPHRAFHDDPVDTLIVVGGAGTAEVIGDDRTIAWISSVARRARRVGSVCSGAFLLAQAGLLDGRRATTHWSACRLLAEHFPEVEVDPDPIFVRDDPVWTSAGVTAGIDLALAMVEDDLGPATARDIARQLVVFVQRPGGQAQFSAQLAAGRPDRPGLRELQRWIADHLTADLSVEALADRAGLSTRHFARVFRDGVGVTPASYVESVRVEAARRLLETTERPLDVIARECGFGTPETMHRGFKRTVSVTPGDYRRRFRGRTPTS</sequence>
<dbReference type="Gene3D" id="1.10.10.60">
    <property type="entry name" value="Homeodomain-like"/>
    <property type="match status" value="1"/>
</dbReference>
<dbReference type="InterPro" id="IPR052158">
    <property type="entry name" value="INH-QAR"/>
</dbReference>
<dbReference type="PANTHER" id="PTHR43130">
    <property type="entry name" value="ARAC-FAMILY TRANSCRIPTIONAL REGULATOR"/>
    <property type="match status" value="1"/>
</dbReference>
<dbReference type="EMBL" id="BAABHK010000001">
    <property type="protein sequence ID" value="GAA4621068.1"/>
    <property type="molecule type" value="Genomic_DNA"/>
</dbReference>
<dbReference type="SMART" id="SM00342">
    <property type="entry name" value="HTH_ARAC"/>
    <property type="match status" value="1"/>
</dbReference>
<dbReference type="InterPro" id="IPR002818">
    <property type="entry name" value="DJ-1/PfpI"/>
</dbReference>
<evidence type="ECO:0000313" key="4">
    <source>
        <dbReference type="EMBL" id="GAA4621068.1"/>
    </source>
</evidence>
<dbReference type="Pfam" id="PF01965">
    <property type="entry name" value="DJ-1_PfpI"/>
    <property type="match status" value="1"/>
</dbReference>
<organism evidence="4 5">
    <name type="scientific">Actinoallomurus vinaceus</name>
    <dbReference type="NCBI Taxonomy" id="1080074"/>
    <lineage>
        <taxon>Bacteria</taxon>
        <taxon>Bacillati</taxon>
        <taxon>Actinomycetota</taxon>
        <taxon>Actinomycetes</taxon>
        <taxon>Streptosporangiales</taxon>
        <taxon>Thermomonosporaceae</taxon>
        <taxon>Actinoallomurus</taxon>
    </lineage>
</organism>
<accession>A0ABP8U5E6</accession>
<dbReference type="SUPFAM" id="SSF46689">
    <property type="entry name" value="Homeodomain-like"/>
    <property type="match status" value="2"/>
</dbReference>
<dbReference type="Gene3D" id="3.40.50.880">
    <property type="match status" value="1"/>
</dbReference>
<dbReference type="InterPro" id="IPR029062">
    <property type="entry name" value="Class_I_gatase-like"/>
</dbReference>
<dbReference type="PANTHER" id="PTHR43130:SF3">
    <property type="entry name" value="HTH-TYPE TRANSCRIPTIONAL REGULATOR RV1931C"/>
    <property type="match status" value="1"/>
</dbReference>
<evidence type="ECO:0000256" key="2">
    <source>
        <dbReference type="ARBA" id="ARBA00023163"/>
    </source>
</evidence>
<keyword evidence="1" id="KW-0805">Transcription regulation</keyword>
<evidence type="ECO:0000259" key="3">
    <source>
        <dbReference type="PROSITE" id="PS01124"/>
    </source>
</evidence>
<evidence type="ECO:0000313" key="5">
    <source>
        <dbReference type="Proteomes" id="UP001501442"/>
    </source>
</evidence>
<comment type="caution">
    <text evidence="4">The sequence shown here is derived from an EMBL/GenBank/DDBJ whole genome shotgun (WGS) entry which is preliminary data.</text>
</comment>
<keyword evidence="2" id="KW-0804">Transcription</keyword>
<evidence type="ECO:0000256" key="1">
    <source>
        <dbReference type="ARBA" id="ARBA00023015"/>
    </source>
</evidence>
<name>A0ABP8U5E6_9ACTN</name>
<dbReference type="SUPFAM" id="SSF52317">
    <property type="entry name" value="Class I glutamine amidotransferase-like"/>
    <property type="match status" value="1"/>
</dbReference>
<reference evidence="5" key="1">
    <citation type="journal article" date="2019" name="Int. J. Syst. Evol. Microbiol.">
        <title>The Global Catalogue of Microorganisms (GCM) 10K type strain sequencing project: providing services to taxonomists for standard genome sequencing and annotation.</title>
        <authorList>
            <consortium name="The Broad Institute Genomics Platform"/>
            <consortium name="The Broad Institute Genome Sequencing Center for Infectious Disease"/>
            <person name="Wu L."/>
            <person name="Ma J."/>
        </authorList>
    </citation>
    <scope>NUCLEOTIDE SEQUENCE [LARGE SCALE GENOMIC DNA]</scope>
    <source>
        <strain evidence="5">JCM 17939</strain>
    </source>
</reference>
<dbReference type="Pfam" id="PF12833">
    <property type="entry name" value="HTH_18"/>
    <property type="match status" value="1"/>
</dbReference>
<protein>
    <submittedName>
        <fullName evidence="4">GlxA family transcriptional regulator</fullName>
    </submittedName>
</protein>